<dbReference type="Proteomes" id="UP000663864">
    <property type="component" value="Unassembled WGS sequence"/>
</dbReference>
<evidence type="ECO:0000256" key="1">
    <source>
        <dbReference type="ARBA" id="ARBA00004370"/>
    </source>
</evidence>
<keyword evidence="2 5" id="KW-0812">Transmembrane</keyword>
<evidence type="ECO:0000313" key="7">
    <source>
        <dbReference type="EMBL" id="CAF0993538.1"/>
    </source>
</evidence>
<feature type="transmembrane region" description="Helical" evidence="5">
    <location>
        <begin position="72"/>
        <end position="94"/>
    </location>
</feature>
<protein>
    <recommendedName>
        <fullName evidence="6">G-protein coupled receptors family 1 profile domain-containing protein</fullName>
    </recommendedName>
</protein>
<dbReference type="EMBL" id="CAJOBD010000326">
    <property type="protein sequence ID" value="CAF3645716.1"/>
    <property type="molecule type" value="Genomic_DNA"/>
</dbReference>
<evidence type="ECO:0000259" key="6">
    <source>
        <dbReference type="PROSITE" id="PS50262"/>
    </source>
</evidence>
<dbReference type="Gene3D" id="1.20.1070.10">
    <property type="entry name" value="Rhodopsin 7-helix transmembrane proteins"/>
    <property type="match status" value="1"/>
</dbReference>
<keyword evidence="3 5" id="KW-1133">Transmembrane helix</keyword>
<feature type="transmembrane region" description="Helical" evidence="5">
    <location>
        <begin position="168"/>
        <end position="192"/>
    </location>
</feature>
<accession>A0A814GA24</accession>
<evidence type="ECO:0000256" key="2">
    <source>
        <dbReference type="ARBA" id="ARBA00022692"/>
    </source>
</evidence>
<evidence type="ECO:0000256" key="5">
    <source>
        <dbReference type="SAM" id="Phobius"/>
    </source>
</evidence>
<dbReference type="EMBL" id="CAJNOT010000471">
    <property type="protein sequence ID" value="CAF0993538.1"/>
    <property type="molecule type" value="Genomic_DNA"/>
</dbReference>
<comment type="caution">
    <text evidence="7">The sequence shown here is derived from an EMBL/GenBank/DDBJ whole genome shotgun (WGS) entry which is preliminary data.</text>
</comment>
<sequence>MIILTIIQIPSFFCAIQSLRFNQQNNPLKDLQNHVLACLLFVSIWAIGIDLPFTQTYLVLNVVPIRTSWACIFYNISFLGMTGLNRMLMAFMCVERHFLVFHNHLYRGHRSRLLFHYIPLCLTILFVLMYIIMANILISCSDMSFDYTRFMCGYTCAIRLRNLAMVYIWLYVFTPTAIATIASILLPIRFIIQKASLQRIQWYRARKMIIQTSTIASAYIICWLPYSIILQLSINGIMSFSDPNVSRFVTYGPYVTSLLTPFIIQHTIPGWMNKKLMKEIKLLFFPEQINSTTH</sequence>
<dbReference type="GO" id="GO:0016020">
    <property type="term" value="C:membrane"/>
    <property type="evidence" value="ECO:0007669"/>
    <property type="project" value="UniProtKB-SubCell"/>
</dbReference>
<gene>
    <name evidence="8" type="ORF">JBS370_LOCUS6062</name>
    <name evidence="7" type="ORF">ZHD862_LOCUS12147</name>
</gene>
<feature type="transmembrane region" description="Helical" evidence="5">
    <location>
        <begin position="254"/>
        <end position="272"/>
    </location>
</feature>
<dbReference type="SUPFAM" id="SSF81321">
    <property type="entry name" value="Family A G protein-coupled receptor-like"/>
    <property type="match status" value="1"/>
</dbReference>
<evidence type="ECO:0000256" key="4">
    <source>
        <dbReference type="ARBA" id="ARBA00023136"/>
    </source>
</evidence>
<keyword evidence="4 5" id="KW-0472">Membrane</keyword>
<organism evidence="7 9">
    <name type="scientific">Rotaria sordida</name>
    <dbReference type="NCBI Taxonomy" id="392033"/>
    <lineage>
        <taxon>Eukaryota</taxon>
        <taxon>Metazoa</taxon>
        <taxon>Spiralia</taxon>
        <taxon>Gnathifera</taxon>
        <taxon>Rotifera</taxon>
        <taxon>Eurotatoria</taxon>
        <taxon>Bdelloidea</taxon>
        <taxon>Philodinida</taxon>
        <taxon>Philodinidae</taxon>
        <taxon>Rotaria</taxon>
    </lineage>
</organism>
<dbReference type="PROSITE" id="PS50262">
    <property type="entry name" value="G_PROTEIN_RECEP_F1_2"/>
    <property type="match status" value="1"/>
</dbReference>
<evidence type="ECO:0000256" key="3">
    <source>
        <dbReference type="ARBA" id="ARBA00022989"/>
    </source>
</evidence>
<feature type="transmembrane region" description="Helical" evidence="5">
    <location>
        <begin position="213"/>
        <end position="234"/>
    </location>
</feature>
<proteinExistence type="predicted"/>
<dbReference type="InterPro" id="IPR017452">
    <property type="entry name" value="GPCR_Rhodpsn_7TM"/>
</dbReference>
<dbReference type="Proteomes" id="UP000663836">
    <property type="component" value="Unassembled WGS sequence"/>
</dbReference>
<name>A0A814GA24_9BILA</name>
<evidence type="ECO:0000313" key="8">
    <source>
        <dbReference type="EMBL" id="CAF3645716.1"/>
    </source>
</evidence>
<feature type="domain" description="G-protein coupled receptors family 1 profile" evidence="6">
    <location>
        <begin position="1"/>
        <end position="264"/>
    </location>
</feature>
<evidence type="ECO:0000313" key="9">
    <source>
        <dbReference type="Proteomes" id="UP000663864"/>
    </source>
</evidence>
<reference evidence="7" key="1">
    <citation type="submission" date="2021-02" db="EMBL/GenBank/DDBJ databases">
        <authorList>
            <person name="Nowell W R."/>
        </authorList>
    </citation>
    <scope>NUCLEOTIDE SEQUENCE</scope>
</reference>
<feature type="transmembrane region" description="Helical" evidence="5">
    <location>
        <begin position="114"/>
        <end position="138"/>
    </location>
</feature>
<comment type="subcellular location">
    <subcellularLocation>
        <location evidence="1">Membrane</location>
    </subcellularLocation>
</comment>
<feature type="transmembrane region" description="Helical" evidence="5">
    <location>
        <begin position="35"/>
        <end position="60"/>
    </location>
</feature>
<dbReference type="AlphaFoldDB" id="A0A814GA24"/>